<keyword evidence="2" id="KW-0328">Glycosyltransferase</keyword>
<organism evidence="6 7">
    <name type="scientific">Paenibacillus macerans</name>
    <name type="common">Bacillus macerans</name>
    <dbReference type="NCBI Taxonomy" id="44252"/>
    <lineage>
        <taxon>Bacteria</taxon>
        <taxon>Bacillati</taxon>
        <taxon>Bacillota</taxon>
        <taxon>Bacilli</taxon>
        <taxon>Bacillales</taxon>
        <taxon>Paenibacillaceae</taxon>
        <taxon>Paenibacillus</taxon>
    </lineage>
</organism>
<comment type="caution">
    <text evidence="6">The sequence shown here is derived from an EMBL/GenBank/DDBJ whole genome shotgun (WGS) entry which is preliminary data.</text>
</comment>
<evidence type="ECO:0000256" key="4">
    <source>
        <dbReference type="SAM" id="MobiDB-lite"/>
    </source>
</evidence>
<reference evidence="6 7" key="1">
    <citation type="submission" date="2019-11" db="EMBL/GenBank/DDBJ databases">
        <title>Draft genome sequences of five Paenibacillus species of dairy origin.</title>
        <authorList>
            <person name="Olajide A.M."/>
            <person name="Chen S."/>
            <person name="Lapointe G."/>
        </authorList>
    </citation>
    <scope>NUCLEOTIDE SEQUENCE [LARGE SCALE GENOMIC DNA]</scope>
    <source>
        <strain evidence="6 7">3CT49</strain>
    </source>
</reference>
<dbReference type="PANTHER" id="PTHR43685:SF5">
    <property type="entry name" value="GLYCOSYLTRANSFERASE EPSE-RELATED"/>
    <property type="match status" value="1"/>
</dbReference>
<dbReference type="InterPro" id="IPR050834">
    <property type="entry name" value="Glycosyltransf_2"/>
</dbReference>
<feature type="compositionally biased region" description="Pro residues" evidence="4">
    <location>
        <begin position="280"/>
        <end position="296"/>
    </location>
</feature>
<feature type="region of interest" description="Disordered" evidence="4">
    <location>
        <begin position="263"/>
        <end position="344"/>
    </location>
</feature>
<dbReference type="InterPro" id="IPR029044">
    <property type="entry name" value="Nucleotide-diphossugar_trans"/>
</dbReference>
<keyword evidence="3 6" id="KW-0808">Transferase</keyword>
<dbReference type="GO" id="GO:0016757">
    <property type="term" value="F:glycosyltransferase activity"/>
    <property type="evidence" value="ECO:0007669"/>
    <property type="project" value="UniProtKB-KW"/>
</dbReference>
<accession>A0A6N8EQC4</accession>
<dbReference type="InterPro" id="IPR001173">
    <property type="entry name" value="Glyco_trans_2-like"/>
</dbReference>
<name>A0A6N8EQC4_PAEMA</name>
<feature type="domain" description="Glycosyltransferase 2-like" evidence="5">
    <location>
        <begin position="6"/>
        <end position="120"/>
    </location>
</feature>
<evidence type="ECO:0000256" key="2">
    <source>
        <dbReference type="ARBA" id="ARBA00022676"/>
    </source>
</evidence>
<proteinExistence type="inferred from homology"/>
<dbReference type="AlphaFoldDB" id="A0A6N8EQC4"/>
<evidence type="ECO:0000313" key="7">
    <source>
        <dbReference type="Proteomes" id="UP000442469"/>
    </source>
</evidence>
<gene>
    <name evidence="6" type="ORF">GNQ08_06815</name>
</gene>
<evidence type="ECO:0000313" key="6">
    <source>
        <dbReference type="EMBL" id="MUG22139.1"/>
    </source>
</evidence>
<dbReference type="EMBL" id="WNZZ01000003">
    <property type="protein sequence ID" value="MUG22139.1"/>
    <property type="molecule type" value="Genomic_DNA"/>
</dbReference>
<dbReference type="Proteomes" id="UP000442469">
    <property type="component" value="Unassembled WGS sequence"/>
</dbReference>
<dbReference type="PANTHER" id="PTHR43685">
    <property type="entry name" value="GLYCOSYLTRANSFERASE"/>
    <property type="match status" value="1"/>
</dbReference>
<dbReference type="Pfam" id="PF00535">
    <property type="entry name" value="Glycos_transf_2"/>
    <property type="match status" value="1"/>
</dbReference>
<sequence length="344" mass="38217">MSTPVTVLMPFYNPGRFLREAVESVIGQTFTDWKLILIDDGSTQNVHSQIQKYLQDSRIKLLKLEKNVGQSQALNRGLELVDTPFIVQLDSDDKFFPHTLGVLVNEARKQPEDVAVFSGNMQVIHEDDRGNLMFTTTNQGRPFTDKYDFILANTSLWPRFYRTSAIRLVGGWPTDDPYGGRVMEDKQVLLRLIERYRFHWVDQTLYIHRRHPNNHTNQIALYAEMVEWSIRQALKRWGGTYEPVFVTYGIGWKRLERLIPVSPGGQSKPVPAARPAVSPAKPPAKPQAAPAKPPASPAQGTGPRPAKKPPTPPANISPYGTQNAGPGTGPYTGPGTAPGTGPGT</sequence>
<feature type="compositionally biased region" description="Low complexity" evidence="4">
    <location>
        <begin position="268"/>
        <end position="279"/>
    </location>
</feature>
<evidence type="ECO:0000256" key="1">
    <source>
        <dbReference type="ARBA" id="ARBA00006739"/>
    </source>
</evidence>
<comment type="similarity">
    <text evidence="1">Belongs to the glycosyltransferase 2 family.</text>
</comment>
<dbReference type="Gene3D" id="3.90.550.10">
    <property type="entry name" value="Spore Coat Polysaccharide Biosynthesis Protein SpsA, Chain A"/>
    <property type="match status" value="1"/>
</dbReference>
<dbReference type="SUPFAM" id="SSF53448">
    <property type="entry name" value="Nucleotide-diphospho-sugar transferases"/>
    <property type="match status" value="1"/>
</dbReference>
<feature type="compositionally biased region" description="Gly residues" evidence="4">
    <location>
        <begin position="326"/>
        <end position="344"/>
    </location>
</feature>
<dbReference type="RefSeq" id="WP_124333102.1">
    <property type="nucleotide sequence ID" value="NZ_BGML01000010.1"/>
</dbReference>
<evidence type="ECO:0000256" key="3">
    <source>
        <dbReference type="ARBA" id="ARBA00022679"/>
    </source>
</evidence>
<protein>
    <submittedName>
        <fullName evidence="6">Glycosyltransferase</fullName>
    </submittedName>
</protein>
<evidence type="ECO:0000259" key="5">
    <source>
        <dbReference type="Pfam" id="PF00535"/>
    </source>
</evidence>